<organism evidence="1 2">
    <name type="scientific">Panagrolaimus sp. PS1159</name>
    <dbReference type="NCBI Taxonomy" id="55785"/>
    <lineage>
        <taxon>Eukaryota</taxon>
        <taxon>Metazoa</taxon>
        <taxon>Ecdysozoa</taxon>
        <taxon>Nematoda</taxon>
        <taxon>Chromadorea</taxon>
        <taxon>Rhabditida</taxon>
        <taxon>Tylenchina</taxon>
        <taxon>Panagrolaimomorpha</taxon>
        <taxon>Panagrolaimoidea</taxon>
        <taxon>Panagrolaimidae</taxon>
        <taxon>Panagrolaimus</taxon>
    </lineage>
</organism>
<evidence type="ECO:0000313" key="2">
    <source>
        <dbReference type="WBParaSite" id="PS1159_v2.g3384.t1"/>
    </source>
</evidence>
<sequence>MGEEATTDLFDTCPIMDPATIQRRICELQYRVEELHALLFNGLPDENQMTSDSSSSSTGLNVQKEKRKNEFIRFGKRKNEFIRFGKRKNEFIRFGRSTNPEEPEQEQFVAKRKNEFIRFG</sequence>
<evidence type="ECO:0000313" key="1">
    <source>
        <dbReference type="Proteomes" id="UP000887580"/>
    </source>
</evidence>
<dbReference type="Proteomes" id="UP000887580">
    <property type="component" value="Unplaced"/>
</dbReference>
<name>A0AC35GAN7_9BILA</name>
<accession>A0AC35GAN7</accession>
<dbReference type="WBParaSite" id="PS1159_v2.g3384.t1">
    <property type="protein sequence ID" value="PS1159_v2.g3384.t1"/>
    <property type="gene ID" value="PS1159_v2.g3384"/>
</dbReference>
<proteinExistence type="predicted"/>
<reference evidence="2" key="1">
    <citation type="submission" date="2022-11" db="UniProtKB">
        <authorList>
            <consortium name="WormBaseParasite"/>
        </authorList>
    </citation>
    <scope>IDENTIFICATION</scope>
</reference>
<protein>
    <submittedName>
        <fullName evidence="2">Uncharacterized protein</fullName>
    </submittedName>
</protein>